<name>A0A2T4C685_TRILO</name>
<proteinExistence type="predicted"/>
<sequence>MPASDPCACLYLHVLLPSSRPNPWPSCHQSANMKISLPLISTGQPSAPSRQRALSYSKDPCQPLLLRRLLSFFFTS</sequence>
<keyword evidence="2" id="KW-1185">Reference proteome</keyword>
<dbReference type="AlphaFoldDB" id="A0A2T4C685"/>
<evidence type="ECO:0000313" key="1">
    <source>
        <dbReference type="EMBL" id="PTB77063.1"/>
    </source>
</evidence>
<evidence type="ECO:0000313" key="2">
    <source>
        <dbReference type="Proteomes" id="UP000240760"/>
    </source>
</evidence>
<dbReference type="Proteomes" id="UP000240760">
    <property type="component" value="Unassembled WGS sequence"/>
</dbReference>
<dbReference type="EMBL" id="KZ679131">
    <property type="protein sequence ID" value="PTB77063.1"/>
    <property type="molecule type" value="Genomic_DNA"/>
</dbReference>
<protein>
    <submittedName>
        <fullName evidence="1">Uncharacterized protein</fullName>
    </submittedName>
</protein>
<organism evidence="1 2">
    <name type="scientific">Trichoderma longibrachiatum ATCC 18648</name>
    <dbReference type="NCBI Taxonomy" id="983965"/>
    <lineage>
        <taxon>Eukaryota</taxon>
        <taxon>Fungi</taxon>
        <taxon>Dikarya</taxon>
        <taxon>Ascomycota</taxon>
        <taxon>Pezizomycotina</taxon>
        <taxon>Sordariomycetes</taxon>
        <taxon>Hypocreomycetidae</taxon>
        <taxon>Hypocreales</taxon>
        <taxon>Hypocreaceae</taxon>
        <taxon>Trichoderma</taxon>
    </lineage>
</organism>
<accession>A0A2T4C685</accession>
<gene>
    <name evidence="1" type="ORF">M440DRAFT_1242146</name>
</gene>
<reference evidence="1 2" key="1">
    <citation type="submission" date="2016-07" db="EMBL/GenBank/DDBJ databases">
        <title>Multiple horizontal gene transfer events from other fungi enriched the ability of initially mycotrophic Trichoderma (Ascomycota) to feed on dead plant biomass.</title>
        <authorList>
            <consortium name="DOE Joint Genome Institute"/>
            <person name="Aerts A."/>
            <person name="Atanasova L."/>
            <person name="Chenthamara K."/>
            <person name="Zhang J."/>
            <person name="Grujic M."/>
            <person name="Henrissat B."/>
            <person name="Kuo A."/>
            <person name="Salamov A."/>
            <person name="Lipzen A."/>
            <person name="Labutti K."/>
            <person name="Barry K."/>
            <person name="Miao Y."/>
            <person name="Rahimi M.J."/>
            <person name="Shen Q."/>
            <person name="Grigoriev I.V."/>
            <person name="Kubicek C.P."/>
            <person name="Druzhinina I.S."/>
        </authorList>
    </citation>
    <scope>NUCLEOTIDE SEQUENCE [LARGE SCALE GENOMIC DNA]</scope>
    <source>
        <strain evidence="1 2">ATCC 18648</strain>
    </source>
</reference>